<keyword evidence="1" id="KW-1133">Transmembrane helix</keyword>
<dbReference type="InterPro" id="IPR013044">
    <property type="entry name" value="DUF1548"/>
</dbReference>
<evidence type="ECO:0000259" key="2">
    <source>
        <dbReference type="Pfam" id="PF07560"/>
    </source>
</evidence>
<gene>
    <name evidence="4" type="ordered locus">G5S_0070</name>
</gene>
<dbReference type="AlphaFoldDB" id="A0AA34RCC9"/>
<dbReference type="Proteomes" id="UP000008305">
    <property type="component" value="Chromosome"/>
</dbReference>
<keyword evidence="1" id="KW-0472">Membrane</keyword>
<protein>
    <submittedName>
        <fullName evidence="4">Uncharacterized protein</fullName>
    </submittedName>
</protein>
<keyword evidence="1" id="KW-0812">Transmembrane</keyword>
<evidence type="ECO:0000259" key="3">
    <source>
        <dbReference type="Pfam" id="PF07579"/>
    </source>
</evidence>
<reference evidence="4 5" key="1">
    <citation type="journal article" date="2011" name="J. Bacteriol.">
        <title>Genome sequence of the obligate intracellular animal pathogen Chlamydia pecorum E58.</title>
        <authorList>
            <person name="Mojica S."/>
            <person name="Huot Creasy H."/>
            <person name="Daugherty S."/>
            <person name="Read T.D."/>
            <person name="Kim T."/>
            <person name="Kaltenboeck B."/>
            <person name="Bavoil P."/>
            <person name="Myers G.S."/>
        </authorList>
    </citation>
    <scope>NUCLEOTIDE SEQUENCE [LARGE SCALE GENOMIC DNA]</scope>
    <source>
        <strain evidence="4 5">E58</strain>
    </source>
</reference>
<sequence>MIEKTKINTTNQNLESYRIDKISISIKCKQNFFFYVFMDIAGYSFVEKAPHTAVSSHPSPREVSCIQTWLKNTQFIDLLISTAHAFQAICSPRKWPKSCSCFSAVAICVPALITTILLYLLLLPIRLLLSFSSCCFHWYRKSFNILSPKKIPGGVPPLSLRSLTENEKKEVDNLITSLKLILLDETGKLRSFNTNTSPEALSKAPELLPFFKDLERAQGVTCNYDHLEAALKRYNAYDNSWKNIILPYVRSLKNERGHPDGETFPILMHFFLLALNDPLIPKDKKRKAALFISLSASACKPTWGEVIIRALMQLYSKSSLGENQLLMWVQEAKEALLLELHEHRAVLKEARFETINIHDQQFDDEEWHIINGVKHHYGKELGLATFHLQENLSKLTLRQTSGDLKTPYIELFNDFKEAYAKYGETLIIKVFKAYKSADPTTQATVHDYTLSLLQNLLNLPNTTAHVDLLESLCDENYELKIEAIAYLLLTLDLIQEV</sequence>
<accession>A0AA34RCC9</accession>
<evidence type="ECO:0000313" key="4">
    <source>
        <dbReference type="EMBL" id="AEB41101.1"/>
    </source>
</evidence>
<feature type="transmembrane region" description="Helical" evidence="1">
    <location>
        <begin position="101"/>
        <end position="125"/>
    </location>
</feature>
<dbReference type="InterPro" id="IPR011436">
    <property type="entry name" value="DUF1539"/>
</dbReference>
<dbReference type="EMBL" id="CP002608">
    <property type="protein sequence ID" value="AEB41101.1"/>
    <property type="molecule type" value="Genomic_DNA"/>
</dbReference>
<keyword evidence="5" id="KW-1185">Reference proteome</keyword>
<evidence type="ECO:0000256" key="1">
    <source>
        <dbReference type="SAM" id="Phobius"/>
    </source>
</evidence>
<dbReference type="RefSeq" id="WP_013712180.1">
    <property type="nucleotide sequence ID" value="NC_015408.1"/>
</dbReference>
<name>A0AA34RCC9_CHLPE</name>
<dbReference type="KEGG" id="cpm:G5S_0070"/>
<feature type="domain" description="DUF1539" evidence="2">
    <location>
        <begin position="209"/>
        <end position="324"/>
    </location>
</feature>
<feature type="domain" description="DUF1548" evidence="3">
    <location>
        <begin position="364"/>
        <end position="494"/>
    </location>
</feature>
<proteinExistence type="predicted"/>
<dbReference type="Pfam" id="PF07579">
    <property type="entry name" value="DUF1548"/>
    <property type="match status" value="1"/>
</dbReference>
<organism evidence="4 5">
    <name type="scientific">Chlamydia pecorum (strain ATCC VR-628 / DSM 29919 / E58)</name>
    <name type="common">Chlamydophila pecorum</name>
    <dbReference type="NCBI Taxonomy" id="331635"/>
    <lineage>
        <taxon>Bacteria</taxon>
        <taxon>Pseudomonadati</taxon>
        <taxon>Chlamydiota</taxon>
        <taxon>Chlamydiia</taxon>
        <taxon>Chlamydiales</taxon>
        <taxon>Chlamydiaceae</taxon>
        <taxon>Chlamydia/Chlamydophila group</taxon>
        <taxon>Chlamydia</taxon>
    </lineage>
</organism>
<evidence type="ECO:0000313" key="5">
    <source>
        <dbReference type="Proteomes" id="UP000008305"/>
    </source>
</evidence>
<dbReference type="Pfam" id="PF07560">
    <property type="entry name" value="DUF1539"/>
    <property type="match status" value="1"/>
</dbReference>